<name>A0A085NLV6_9BILA</name>
<dbReference type="EMBL" id="KL367487">
    <property type="protein sequence ID" value="KFD70452.1"/>
    <property type="molecule type" value="Genomic_DNA"/>
</dbReference>
<dbReference type="Proteomes" id="UP000030758">
    <property type="component" value="Unassembled WGS sequence"/>
</dbReference>
<proteinExistence type="predicted"/>
<gene>
    <name evidence="1" type="ORF">M513_00953</name>
    <name evidence="2" type="ORF">M514_00953</name>
</gene>
<accession>A0A085NLV6</accession>
<evidence type="ECO:0000313" key="2">
    <source>
        <dbReference type="EMBL" id="KFD70452.1"/>
    </source>
</evidence>
<keyword evidence="3" id="KW-1185">Reference proteome</keyword>
<dbReference type="Proteomes" id="UP000030764">
    <property type="component" value="Unassembled WGS sequence"/>
</dbReference>
<evidence type="ECO:0000313" key="3">
    <source>
        <dbReference type="Proteomes" id="UP000030764"/>
    </source>
</evidence>
<dbReference type="EMBL" id="KL363185">
    <property type="protein sequence ID" value="KFD58190.1"/>
    <property type="molecule type" value="Genomic_DNA"/>
</dbReference>
<organism evidence="2">
    <name type="scientific">Trichuris suis</name>
    <name type="common">pig whipworm</name>
    <dbReference type="NCBI Taxonomy" id="68888"/>
    <lineage>
        <taxon>Eukaryota</taxon>
        <taxon>Metazoa</taxon>
        <taxon>Ecdysozoa</taxon>
        <taxon>Nematoda</taxon>
        <taxon>Enoplea</taxon>
        <taxon>Dorylaimia</taxon>
        <taxon>Trichinellida</taxon>
        <taxon>Trichuridae</taxon>
        <taxon>Trichuris</taxon>
    </lineage>
</organism>
<dbReference type="AlphaFoldDB" id="A0A085NLV6"/>
<evidence type="ECO:0000313" key="1">
    <source>
        <dbReference type="EMBL" id="KFD58190.1"/>
    </source>
</evidence>
<sequence length="110" mass="12695">MRPPIPSGSRIYTNFFLMPLSHGSGVGDRPAYGRYDATDLFHQPARHTARLQWKWNWDSNSGPAVWNGIPPLTARPLRPLFLRPEIRCPYTTKTPHMPGWKLDAAEERLW</sequence>
<reference evidence="2 3" key="1">
    <citation type="journal article" date="2014" name="Nat. Genet.">
        <title>Genome and transcriptome of the porcine whipworm Trichuris suis.</title>
        <authorList>
            <person name="Jex A.R."/>
            <person name="Nejsum P."/>
            <person name="Schwarz E.M."/>
            <person name="Hu L."/>
            <person name="Young N.D."/>
            <person name="Hall R.S."/>
            <person name="Korhonen P.K."/>
            <person name="Liao S."/>
            <person name="Thamsborg S."/>
            <person name="Xia J."/>
            <person name="Xu P."/>
            <person name="Wang S."/>
            <person name="Scheerlinck J.P."/>
            <person name="Hofmann A."/>
            <person name="Sternberg P.W."/>
            <person name="Wang J."/>
            <person name="Gasser R.B."/>
        </authorList>
    </citation>
    <scope>NUCLEOTIDE SEQUENCE [LARGE SCALE GENOMIC DNA]</scope>
    <source>
        <strain evidence="2">DCEP-RM93F</strain>
        <strain evidence="1">DCEP-RM93M</strain>
    </source>
</reference>
<protein>
    <submittedName>
        <fullName evidence="2">Uncharacterized protein</fullName>
    </submittedName>
</protein>